<gene>
    <name evidence="2" type="ORF">E3J62_03430</name>
</gene>
<comment type="caution">
    <text evidence="2">The sequence shown here is derived from an EMBL/GenBank/DDBJ whole genome shotgun (WGS) entry which is preliminary data.</text>
</comment>
<dbReference type="GO" id="GO:0004803">
    <property type="term" value="F:transposase activity"/>
    <property type="evidence" value="ECO:0007669"/>
    <property type="project" value="InterPro"/>
</dbReference>
<protein>
    <recommendedName>
        <fullName evidence="1">Transposase IS200-like domain-containing protein</fullName>
    </recommendedName>
</protein>
<dbReference type="PANTHER" id="PTHR34322:SF2">
    <property type="entry name" value="TRANSPOSASE IS200-LIKE DOMAIN-CONTAINING PROTEIN"/>
    <property type="match status" value="1"/>
</dbReference>
<dbReference type="EMBL" id="SOJN01000046">
    <property type="protein sequence ID" value="TET46665.1"/>
    <property type="molecule type" value="Genomic_DNA"/>
</dbReference>
<feature type="domain" description="Transposase IS200-like" evidence="1">
    <location>
        <begin position="8"/>
        <end position="122"/>
    </location>
</feature>
<dbReference type="Proteomes" id="UP000315525">
    <property type="component" value="Unassembled WGS sequence"/>
</dbReference>
<dbReference type="PANTHER" id="PTHR34322">
    <property type="entry name" value="TRANSPOSASE, Y1_TNP DOMAIN-CONTAINING"/>
    <property type="match status" value="1"/>
</dbReference>
<proteinExistence type="predicted"/>
<name>A0A523UVT7_UNCT6</name>
<dbReference type="SMART" id="SM01321">
    <property type="entry name" value="Y1_Tnp"/>
    <property type="match status" value="1"/>
</dbReference>
<dbReference type="GO" id="GO:0006313">
    <property type="term" value="P:DNA transposition"/>
    <property type="evidence" value="ECO:0007669"/>
    <property type="project" value="InterPro"/>
</dbReference>
<accession>A0A523UVT7</accession>
<dbReference type="InterPro" id="IPR036515">
    <property type="entry name" value="Transposase_17_sf"/>
</dbReference>
<sequence length="300" mass="35508">MRRARLTYKGAYHHVMNRGHGGEKILLDEVAKTCFLEILERRSVAQKIRIFTYCIMDNHYHIVLQNSSGKLSEFMKQLNGEYGAYYRRRAGGSGYVFQGRFKSTLIQEDKYMDMAILYTLLNPVRARIASSPWRYKWSSIREYFTHRRATFIDSGFVEELFGEKKVLRSLLKEWTEQELPVEKTRMGYALGDDSFIEAAIRRFDRRKRKSKSRRMRMEEHDFPAVDKLIRDFEKRKQLGIEKIDPGTRVGRRLREELMIMLKDKAGLTYSRIAEYAPFQSLKYSTLGKLYIRAKAKGYKK</sequence>
<evidence type="ECO:0000313" key="2">
    <source>
        <dbReference type="EMBL" id="TET46665.1"/>
    </source>
</evidence>
<dbReference type="Gene3D" id="3.30.70.1290">
    <property type="entry name" value="Transposase IS200-like"/>
    <property type="match status" value="1"/>
</dbReference>
<dbReference type="SUPFAM" id="SSF143422">
    <property type="entry name" value="Transposase IS200-like"/>
    <property type="match status" value="1"/>
</dbReference>
<dbReference type="AlphaFoldDB" id="A0A523UVT7"/>
<evidence type="ECO:0000259" key="1">
    <source>
        <dbReference type="SMART" id="SM01321"/>
    </source>
</evidence>
<dbReference type="GO" id="GO:0003677">
    <property type="term" value="F:DNA binding"/>
    <property type="evidence" value="ECO:0007669"/>
    <property type="project" value="InterPro"/>
</dbReference>
<evidence type="ECO:0000313" key="3">
    <source>
        <dbReference type="Proteomes" id="UP000315525"/>
    </source>
</evidence>
<dbReference type="Pfam" id="PF01797">
    <property type="entry name" value="Y1_Tnp"/>
    <property type="match status" value="1"/>
</dbReference>
<dbReference type="InterPro" id="IPR002686">
    <property type="entry name" value="Transposase_17"/>
</dbReference>
<reference evidence="2 3" key="1">
    <citation type="submission" date="2019-03" db="EMBL/GenBank/DDBJ databases">
        <title>Metabolic potential of uncultured bacteria and archaea associated with petroleum seepage in deep-sea sediments.</title>
        <authorList>
            <person name="Dong X."/>
            <person name="Hubert C."/>
        </authorList>
    </citation>
    <scope>NUCLEOTIDE SEQUENCE [LARGE SCALE GENOMIC DNA]</scope>
    <source>
        <strain evidence="2">E44_bin18</strain>
    </source>
</reference>
<organism evidence="2 3">
    <name type="scientific">candidate division TA06 bacterium</name>
    <dbReference type="NCBI Taxonomy" id="2250710"/>
    <lineage>
        <taxon>Bacteria</taxon>
        <taxon>Bacteria division TA06</taxon>
    </lineage>
</organism>